<proteinExistence type="predicted"/>
<accession>A0A839GN04</accession>
<dbReference type="RefSeq" id="WP_182514231.1">
    <property type="nucleotide sequence ID" value="NZ_JACJIQ010000020.1"/>
</dbReference>
<keyword evidence="1" id="KW-0732">Signal</keyword>
<dbReference type="AlphaFoldDB" id="A0A839GN04"/>
<dbReference type="EMBL" id="JACJIQ010000020">
    <property type="protein sequence ID" value="MBA9079293.1"/>
    <property type="molecule type" value="Genomic_DNA"/>
</dbReference>
<gene>
    <name evidence="2" type="ORF">FHS90_004028</name>
</gene>
<comment type="caution">
    <text evidence="2">The sequence shown here is derived from an EMBL/GenBank/DDBJ whole genome shotgun (WGS) entry which is preliminary data.</text>
</comment>
<reference evidence="2 3" key="1">
    <citation type="submission" date="2020-08" db="EMBL/GenBank/DDBJ databases">
        <title>Genomic Encyclopedia of Type Strains, Phase IV (KMG-IV): sequencing the most valuable type-strain genomes for metagenomic binning, comparative biology and taxonomic classification.</title>
        <authorList>
            <person name="Goeker M."/>
        </authorList>
    </citation>
    <scope>NUCLEOTIDE SEQUENCE [LARGE SCALE GENOMIC DNA]</scope>
    <source>
        <strain evidence="2 3">DSM 29854</strain>
    </source>
</reference>
<organism evidence="2 3">
    <name type="scientific">Rufibacter quisquiliarum</name>
    <dbReference type="NCBI Taxonomy" id="1549639"/>
    <lineage>
        <taxon>Bacteria</taxon>
        <taxon>Pseudomonadati</taxon>
        <taxon>Bacteroidota</taxon>
        <taxon>Cytophagia</taxon>
        <taxon>Cytophagales</taxon>
        <taxon>Hymenobacteraceae</taxon>
        <taxon>Rufibacter</taxon>
    </lineage>
</organism>
<evidence type="ECO:0000256" key="1">
    <source>
        <dbReference type="SAM" id="SignalP"/>
    </source>
</evidence>
<evidence type="ECO:0000313" key="2">
    <source>
        <dbReference type="EMBL" id="MBA9079293.1"/>
    </source>
</evidence>
<feature type="signal peptide" evidence="1">
    <location>
        <begin position="1"/>
        <end position="27"/>
    </location>
</feature>
<keyword evidence="3" id="KW-1185">Reference proteome</keyword>
<dbReference type="Proteomes" id="UP000563094">
    <property type="component" value="Unassembled WGS sequence"/>
</dbReference>
<protein>
    <submittedName>
        <fullName evidence="2">Uncharacterized protein</fullName>
    </submittedName>
</protein>
<name>A0A839GN04_9BACT</name>
<evidence type="ECO:0000313" key="3">
    <source>
        <dbReference type="Proteomes" id="UP000563094"/>
    </source>
</evidence>
<sequence length="219" mass="22714">MKRIALVLGFCGALLLAPGVTVTSSFAQKKGAADKGEPVKTLQVTMGAQSNKSIGGFVEAATGTTYSENEASGNTGKIDFIYLHGKDSGANFVTPASAGLSAFKKLSERVATWEARNEGTLIKLPASEESQQLFESVKTTADLQEAFKKAGKSVTGAAGYKAKDFGPGDRIRFLAAGDVVLFKSKNNVLAVLQVKEVGDTTTGTLTAEVKTSGGKVAGK</sequence>
<feature type="chain" id="PRO_5032721126" evidence="1">
    <location>
        <begin position="28"/>
        <end position="219"/>
    </location>
</feature>